<comment type="function">
    <text evidence="4">Binds specifically to cytosolic chaperonin (c-CPN) and transfers target proteins to it. Binds to nascent polypeptide chain and promotes folding in an environment in which there are many competing pathways for nonnative proteins.</text>
</comment>
<dbReference type="EMBL" id="LVZM01023580">
    <property type="protein sequence ID" value="OUC39892.1"/>
    <property type="molecule type" value="Genomic_DNA"/>
</dbReference>
<dbReference type="GO" id="GO:0007021">
    <property type="term" value="P:tubulin complex assembly"/>
    <property type="evidence" value="ECO:0007669"/>
    <property type="project" value="TreeGrafter"/>
</dbReference>
<gene>
    <name evidence="5" type="ORF">D917_04517</name>
</gene>
<dbReference type="PANTHER" id="PTHR12409">
    <property type="entry name" value="PREFOLDIN SUBUNIT 3"/>
    <property type="match status" value="1"/>
</dbReference>
<proteinExistence type="inferred from homology"/>
<dbReference type="PIRSF" id="PIRSF016396">
    <property type="entry name" value="Prefoldin_subunit_3"/>
    <property type="match status" value="1"/>
</dbReference>
<evidence type="ECO:0000313" key="6">
    <source>
        <dbReference type="Proteomes" id="UP000243006"/>
    </source>
</evidence>
<dbReference type="InterPro" id="IPR004127">
    <property type="entry name" value="Prefoldin_subunit_alpha"/>
</dbReference>
<dbReference type="CDD" id="cd23156">
    <property type="entry name" value="Prefoldin_3"/>
    <property type="match status" value="1"/>
</dbReference>
<dbReference type="SUPFAM" id="SSF46579">
    <property type="entry name" value="Prefoldin"/>
    <property type="match status" value="1"/>
</dbReference>
<evidence type="ECO:0000256" key="2">
    <source>
        <dbReference type="ARBA" id="ARBA00011695"/>
    </source>
</evidence>
<evidence type="ECO:0000256" key="1">
    <source>
        <dbReference type="ARBA" id="ARBA00010048"/>
    </source>
</evidence>
<evidence type="ECO:0000313" key="5">
    <source>
        <dbReference type="EMBL" id="OUC39892.1"/>
    </source>
</evidence>
<comment type="subunit">
    <text evidence="2 4">Heterohexamer of two PFD-alpha type and four PFD-beta type subunits.</text>
</comment>
<dbReference type="GO" id="GO:0007017">
    <property type="term" value="P:microtubule-based process"/>
    <property type="evidence" value="ECO:0007669"/>
    <property type="project" value="TreeGrafter"/>
</dbReference>
<comment type="similarity">
    <text evidence="1 4">Belongs to the prefoldin subunit alpha family.</text>
</comment>
<reference evidence="5 6" key="1">
    <citation type="submission" date="2015-04" db="EMBL/GenBank/DDBJ databases">
        <title>Draft genome of the roundworm Trichinella nativa.</title>
        <authorList>
            <person name="Mitreva M."/>
        </authorList>
    </citation>
    <scope>NUCLEOTIDE SEQUENCE [LARGE SCALE GENOMIC DNA]</scope>
    <source>
        <strain evidence="5 6">ISS45</strain>
    </source>
</reference>
<sequence length="216" mass="24742">MHIQVIRHLEAIKCERRMNNIHAVEGTENDGEENRNSTEDVFSEDIPVAEFIGDVEQFSIKSGLSYQEIIQQATLALHRYKMIDRHVRQSVERLAEKIVDIKKSLQCCFLLEQKLATSESVITHVTLADNLFTKVSIPPSNRVCIWLGADVMVEFTVKEGIAFLKGELEIAEPRKESLLQKLDFIREQMTTVEVNIAMVHNYMVLNRNESSAVEQK</sequence>
<comment type="caution">
    <text evidence="5">The sequence shown here is derived from an EMBL/GenBank/DDBJ whole genome shotgun (WGS) entry which is preliminary data.</text>
</comment>
<dbReference type="InterPro" id="IPR016655">
    <property type="entry name" value="PFD3"/>
</dbReference>
<dbReference type="Pfam" id="PF02996">
    <property type="entry name" value="Prefoldin"/>
    <property type="match status" value="1"/>
</dbReference>
<evidence type="ECO:0000256" key="3">
    <source>
        <dbReference type="ARBA" id="ARBA00023186"/>
    </source>
</evidence>
<dbReference type="AlphaFoldDB" id="A0A1Y3E473"/>
<dbReference type="Proteomes" id="UP000243006">
    <property type="component" value="Unassembled WGS sequence"/>
</dbReference>
<dbReference type="PANTHER" id="PTHR12409:SF0">
    <property type="entry name" value="PREFOLDIN SUBUNIT 3"/>
    <property type="match status" value="1"/>
</dbReference>
<dbReference type="Gene3D" id="1.10.287.370">
    <property type="match status" value="1"/>
</dbReference>
<dbReference type="GO" id="GO:0005737">
    <property type="term" value="C:cytoplasm"/>
    <property type="evidence" value="ECO:0007669"/>
    <property type="project" value="TreeGrafter"/>
</dbReference>
<protein>
    <recommendedName>
        <fullName evidence="4">Prefoldin subunit 3</fullName>
    </recommendedName>
</protein>
<dbReference type="GO" id="GO:0015631">
    <property type="term" value="F:tubulin binding"/>
    <property type="evidence" value="ECO:0007669"/>
    <property type="project" value="TreeGrafter"/>
</dbReference>
<evidence type="ECO:0000256" key="4">
    <source>
        <dbReference type="PIRNR" id="PIRNR016396"/>
    </source>
</evidence>
<dbReference type="InterPro" id="IPR009053">
    <property type="entry name" value="Prefoldin"/>
</dbReference>
<dbReference type="GO" id="GO:0016272">
    <property type="term" value="C:prefoldin complex"/>
    <property type="evidence" value="ECO:0007669"/>
    <property type="project" value="UniProtKB-UniRule"/>
</dbReference>
<dbReference type="GO" id="GO:0006457">
    <property type="term" value="P:protein folding"/>
    <property type="evidence" value="ECO:0007669"/>
    <property type="project" value="UniProtKB-UniRule"/>
</dbReference>
<accession>A0A1Y3E473</accession>
<keyword evidence="3 4" id="KW-0143">Chaperone</keyword>
<organism evidence="5 6">
    <name type="scientific">Trichinella nativa</name>
    <dbReference type="NCBI Taxonomy" id="6335"/>
    <lineage>
        <taxon>Eukaryota</taxon>
        <taxon>Metazoa</taxon>
        <taxon>Ecdysozoa</taxon>
        <taxon>Nematoda</taxon>
        <taxon>Enoplea</taxon>
        <taxon>Dorylaimia</taxon>
        <taxon>Trichinellida</taxon>
        <taxon>Trichinellidae</taxon>
        <taxon>Trichinella</taxon>
    </lineage>
</organism>
<name>A0A1Y3E473_9BILA</name>